<comment type="caution">
    <text evidence="2">The sequence shown here is derived from an EMBL/GenBank/DDBJ whole genome shotgun (WGS) entry which is preliminary data.</text>
</comment>
<evidence type="ECO:0000256" key="1">
    <source>
        <dbReference type="SAM" id="Phobius"/>
    </source>
</evidence>
<dbReference type="Proteomes" id="UP001206128">
    <property type="component" value="Unassembled WGS sequence"/>
</dbReference>
<feature type="transmembrane region" description="Helical" evidence="1">
    <location>
        <begin position="148"/>
        <end position="168"/>
    </location>
</feature>
<evidence type="ECO:0000313" key="3">
    <source>
        <dbReference type="Proteomes" id="UP001206128"/>
    </source>
</evidence>
<dbReference type="EMBL" id="JAMTCK010000035">
    <property type="protein sequence ID" value="MCP2170445.1"/>
    <property type="molecule type" value="Genomic_DNA"/>
</dbReference>
<protein>
    <submittedName>
        <fullName evidence="2">ABC-2 family transporter protein</fullName>
    </submittedName>
</protein>
<proteinExistence type="predicted"/>
<feature type="transmembrane region" description="Helical" evidence="1">
    <location>
        <begin position="99"/>
        <end position="128"/>
    </location>
</feature>
<dbReference type="AlphaFoldDB" id="A0AAE3GMV8"/>
<keyword evidence="3" id="KW-1185">Reference proteome</keyword>
<feature type="transmembrane region" description="Helical" evidence="1">
    <location>
        <begin position="175"/>
        <end position="193"/>
    </location>
</feature>
<feature type="transmembrane region" description="Helical" evidence="1">
    <location>
        <begin position="228"/>
        <end position="249"/>
    </location>
</feature>
<reference evidence="2" key="1">
    <citation type="submission" date="2022-06" db="EMBL/GenBank/DDBJ databases">
        <title>Genomic Encyclopedia of Archaeal and Bacterial Type Strains, Phase II (KMG-II): from individual species to whole genera.</title>
        <authorList>
            <person name="Goeker M."/>
        </authorList>
    </citation>
    <scope>NUCLEOTIDE SEQUENCE</scope>
    <source>
        <strain evidence="2">DSM 43935</strain>
    </source>
</reference>
<accession>A0AAE3GMV8</accession>
<keyword evidence="1" id="KW-0812">Transmembrane</keyword>
<keyword evidence="1" id="KW-1133">Transmembrane helix</keyword>
<gene>
    <name evidence="2" type="ORF">LX83_007336</name>
</gene>
<name>A0AAE3GMV8_9PSEU</name>
<evidence type="ECO:0000313" key="2">
    <source>
        <dbReference type="EMBL" id="MCP2170445.1"/>
    </source>
</evidence>
<organism evidence="2 3">
    <name type="scientific">Goodfellowiella coeruleoviolacea</name>
    <dbReference type="NCBI Taxonomy" id="334858"/>
    <lineage>
        <taxon>Bacteria</taxon>
        <taxon>Bacillati</taxon>
        <taxon>Actinomycetota</taxon>
        <taxon>Actinomycetes</taxon>
        <taxon>Pseudonocardiales</taxon>
        <taxon>Pseudonocardiaceae</taxon>
        <taxon>Goodfellowiella</taxon>
    </lineage>
</organism>
<keyword evidence="1" id="KW-0472">Membrane</keyword>
<sequence>MIAAEWLKIRSVRSTHHILVALALAVLAGVAVASAMVADWDTSPPADQAVFGTANVGILTIPFAQFCLAALGGLAVTAEYGSGSIQPSLVAVPRRLALLAGKAVVVAAGTLVVGQLVAFVSFAATWLIVGDRPPPIAPWQPGAAADGIAVTLSAGLSLVVAGLVGLGIGTAVRSTAGMLVTVTALLFVLPSVVEFLPGPWGDRLGAVSLTNLVVELAGTLPDAPLSPVGALAALAGYVLLALGAGAVVLTRRTG</sequence>
<feature type="transmembrane region" description="Helical" evidence="1">
    <location>
        <begin position="57"/>
        <end position="78"/>
    </location>
</feature>